<dbReference type="AlphaFoldDB" id="A0A388TDV3"/>
<protein>
    <submittedName>
        <fullName evidence="1">Uncharacterized protein</fullName>
    </submittedName>
</protein>
<gene>
    <name evidence="1" type="ORF">NO1_1821</name>
</gene>
<evidence type="ECO:0000313" key="1">
    <source>
        <dbReference type="EMBL" id="GBR74688.1"/>
    </source>
</evidence>
<keyword evidence="2" id="KW-1185">Reference proteome</keyword>
<proteinExistence type="predicted"/>
<reference evidence="1 2" key="1">
    <citation type="journal article" date="2019" name="ISME J.">
        <title>Genome analyses of uncultured TG2/ZB3 bacteria in 'Margulisbacteria' specifically attached to ectosymbiotic spirochetes of protists in the termite gut.</title>
        <authorList>
            <person name="Utami Y.D."/>
            <person name="Kuwahara H."/>
            <person name="Igai K."/>
            <person name="Murakami T."/>
            <person name="Sugaya K."/>
            <person name="Morikawa T."/>
            <person name="Nagura Y."/>
            <person name="Yuki M."/>
            <person name="Deevong P."/>
            <person name="Inoue T."/>
            <person name="Kihara K."/>
            <person name="Lo N."/>
            <person name="Yamada A."/>
            <person name="Ohkuma M."/>
            <person name="Hongoh Y."/>
        </authorList>
    </citation>
    <scope>NUCLEOTIDE SEQUENCE [LARGE SCALE GENOMIC DNA]</scope>
    <source>
        <strain evidence="1">NkOx7-01</strain>
    </source>
</reference>
<dbReference type="Proteomes" id="UP000269352">
    <property type="component" value="Unassembled WGS sequence"/>
</dbReference>
<evidence type="ECO:0000313" key="2">
    <source>
        <dbReference type="Proteomes" id="UP000269352"/>
    </source>
</evidence>
<comment type="caution">
    <text evidence="1">The sequence shown here is derived from an EMBL/GenBank/DDBJ whole genome shotgun (WGS) entry which is preliminary data.</text>
</comment>
<sequence>MSTLTDTYEFLHLPDDQRGTHEAQITALIKTCTDIIEKEIGRKISLHEVSGYRLIAGLDYNFYGNAQIYLTGAFRDVLEITAILDNGAALTAGTDYLLHKDTGILKRISGAWSNNVVITGKFGLVVEVIVQDENNEPVTVYEPVPALKQALIEMIAAKSGLWKVNVETEAGTIEQIRTTINKNTQALLNKFRATVV</sequence>
<name>A0A388TDV3_TERA1</name>
<accession>A0A388TDV3</accession>
<organism evidence="1 2">
    <name type="scientific">Termititenax aidoneus</name>
    <dbReference type="NCBI Taxonomy" id="2218524"/>
    <lineage>
        <taxon>Bacteria</taxon>
        <taxon>Bacillati</taxon>
        <taxon>Candidatus Margulisiibacteriota</taxon>
        <taxon>Candidatus Termititenacia</taxon>
        <taxon>Candidatus Termititenacales</taxon>
        <taxon>Candidatus Termititenacaceae</taxon>
        <taxon>Candidatus Termititenax</taxon>
    </lineage>
</organism>
<dbReference type="EMBL" id="BGZN01000068">
    <property type="protein sequence ID" value="GBR74688.1"/>
    <property type="molecule type" value="Genomic_DNA"/>
</dbReference>